<gene>
    <name evidence="6" type="ORF">OD750_008705</name>
</gene>
<feature type="domain" description="Dipeptidylpeptidase IV N-terminal" evidence="5">
    <location>
        <begin position="194"/>
        <end position="281"/>
    </location>
</feature>
<keyword evidence="2" id="KW-0645">Protease</keyword>
<protein>
    <submittedName>
        <fullName evidence="6">S9 family peptidase</fullName>
    </submittedName>
</protein>
<evidence type="ECO:0000313" key="6">
    <source>
        <dbReference type="EMBL" id="MDC8012626.1"/>
    </source>
</evidence>
<feature type="signal peptide" evidence="3">
    <location>
        <begin position="1"/>
        <end position="18"/>
    </location>
</feature>
<feature type="domain" description="Peptidase S9 prolyl oligopeptidase catalytic" evidence="4">
    <location>
        <begin position="468"/>
        <end position="674"/>
    </location>
</feature>
<proteinExistence type="predicted"/>
<reference evidence="6" key="1">
    <citation type="submission" date="2023-02" db="EMBL/GenBank/DDBJ databases">
        <title>Tahibacter soli sp. nov. isolated from soil.</title>
        <authorList>
            <person name="Baek J.H."/>
            <person name="Lee J.K."/>
            <person name="Choi D.G."/>
            <person name="Jeon C.O."/>
        </authorList>
    </citation>
    <scope>NUCLEOTIDE SEQUENCE</scope>
    <source>
        <strain evidence="6">BL</strain>
    </source>
</reference>
<dbReference type="InterPro" id="IPR011042">
    <property type="entry name" value="6-blade_b-propeller_TolB-like"/>
</dbReference>
<dbReference type="AlphaFoldDB" id="A0A9X4BHB5"/>
<comment type="caution">
    <text evidence="6">The sequence shown here is derived from an EMBL/GenBank/DDBJ whole genome shotgun (WGS) entry which is preliminary data.</text>
</comment>
<dbReference type="PANTHER" id="PTHR42776">
    <property type="entry name" value="SERINE PEPTIDASE S9 FAMILY MEMBER"/>
    <property type="match status" value="1"/>
</dbReference>
<dbReference type="GO" id="GO:0004252">
    <property type="term" value="F:serine-type endopeptidase activity"/>
    <property type="evidence" value="ECO:0007669"/>
    <property type="project" value="TreeGrafter"/>
</dbReference>
<dbReference type="Pfam" id="PF00326">
    <property type="entry name" value="Peptidase_S9"/>
    <property type="match status" value="1"/>
</dbReference>
<organism evidence="6 7">
    <name type="scientific">Tahibacter soli</name>
    <dbReference type="NCBI Taxonomy" id="2983605"/>
    <lineage>
        <taxon>Bacteria</taxon>
        <taxon>Pseudomonadati</taxon>
        <taxon>Pseudomonadota</taxon>
        <taxon>Gammaproteobacteria</taxon>
        <taxon>Lysobacterales</taxon>
        <taxon>Rhodanobacteraceae</taxon>
        <taxon>Tahibacter</taxon>
    </lineage>
</organism>
<keyword evidence="1" id="KW-0378">Hydrolase</keyword>
<evidence type="ECO:0000256" key="2">
    <source>
        <dbReference type="ARBA" id="ARBA00022825"/>
    </source>
</evidence>
<dbReference type="RefSeq" id="WP_263545040.1">
    <property type="nucleotide sequence ID" value="NZ_JAOVZO020000014.1"/>
</dbReference>
<dbReference type="GO" id="GO:0006508">
    <property type="term" value="P:proteolysis"/>
    <property type="evidence" value="ECO:0007669"/>
    <property type="project" value="InterPro"/>
</dbReference>
<evidence type="ECO:0000313" key="7">
    <source>
        <dbReference type="Proteomes" id="UP001139971"/>
    </source>
</evidence>
<keyword evidence="3" id="KW-0732">Signal</keyword>
<dbReference type="InterPro" id="IPR001375">
    <property type="entry name" value="Peptidase_S9_cat"/>
</dbReference>
<dbReference type="Proteomes" id="UP001139971">
    <property type="component" value="Unassembled WGS sequence"/>
</dbReference>
<dbReference type="InterPro" id="IPR011659">
    <property type="entry name" value="WD40"/>
</dbReference>
<dbReference type="InterPro" id="IPR029058">
    <property type="entry name" value="AB_hydrolase_fold"/>
</dbReference>
<feature type="chain" id="PRO_5040874180" evidence="3">
    <location>
        <begin position="19"/>
        <end position="683"/>
    </location>
</feature>
<evidence type="ECO:0000259" key="4">
    <source>
        <dbReference type="Pfam" id="PF00326"/>
    </source>
</evidence>
<dbReference type="Gene3D" id="2.120.10.30">
    <property type="entry name" value="TolB, C-terminal domain"/>
    <property type="match status" value="2"/>
</dbReference>
<name>A0A9X4BHB5_9GAMM</name>
<dbReference type="SUPFAM" id="SSF82171">
    <property type="entry name" value="DPP6 N-terminal domain-like"/>
    <property type="match status" value="1"/>
</dbReference>
<dbReference type="Gene3D" id="3.40.50.1820">
    <property type="entry name" value="alpha/beta hydrolase"/>
    <property type="match status" value="1"/>
</dbReference>
<evidence type="ECO:0000256" key="3">
    <source>
        <dbReference type="SAM" id="SignalP"/>
    </source>
</evidence>
<keyword evidence="7" id="KW-1185">Reference proteome</keyword>
<dbReference type="EMBL" id="JAOVZO020000014">
    <property type="protein sequence ID" value="MDC8012626.1"/>
    <property type="molecule type" value="Genomic_DNA"/>
</dbReference>
<keyword evidence="2" id="KW-0720">Serine protease</keyword>
<dbReference type="Pfam" id="PF00930">
    <property type="entry name" value="DPPIV_N"/>
    <property type="match status" value="1"/>
</dbReference>
<evidence type="ECO:0000256" key="1">
    <source>
        <dbReference type="ARBA" id="ARBA00022801"/>
    </source>
</evidence>
<dbReference type="SUPFAM" id="SSF53474">
    <property type="entry name" value="alpha/beta-Hydrolases"/>
    <property type="match status" value="1"/>
</dbReference>
<sequence>MRHSLIVVALILCGVAHAGDAPTDPRVLQPMDVFGLEWADAPELSPDGRSVVYQRHWFDVMKDRKRANLWIVDADGRRNRPLTSGAANDGGVAWSPDGKRLAYVAEADGKAQIFVRWIDTGESAAITHLTQGPRALSWSPDGKQIAFVARVPAESEPLAKLPTPPKGAEWSPPPKLVDRVIYRIDGAGYVDPAYTHVFVVSSDGGAPRQVTRGKYNVNGQPAWTRDGRALIVSSNLADDWEYEPLESELYRVDLDGGEPQRLTRRKGPDANPVISADGKRVAWLGFDDNGKPYQGSHVYVMDVAGGKPRALTADFDYDADGLAWDGSAALVFHYDDHGKTKIGRVGADGGKVQVLADDLGGTAMGRPYGGGAMSVAAGAVAYTRGTEYRPADVALIARGGKPRSLTAFNDTLLGHKTLGKVEEITVKSSADGRDVQAWIVTPPNFDAKKKYPLLLEIHGGPFANYGPRFAPETQLYAAAGYVVVYANPRGSTSYGTEFANLIDDAYPGQDYDDLISVVDGVIARGYVDDKNLFVTGGSGGGVLTAWIVGHTDRFRAAVVAKPVINWYSFVLTSDFYTVFSRYWFSAQPWEAPEAYIKRSPITYVGNVKTPTMMIVGEVDHRTPIGEAEQFYQALKLRRVDTALVRIPTASHDINERPANMIAQVLNTIGWFERYRDGKRDKKD</sequence>
<accession>A0A9X4BHB5</accession>
<dbReference type="Pfam" id="PF07676">
    <property type="entry name" value="PD40"/>
    <property type="match status" value="2"/>
</dbReference>
<evidence type="ECO:0000259" key="5">
    <source>
        <dbReference type="Pfam" id="PF00930"/>
    </source>
</evidence>
<dbReference type="PANTHER" id="PTHR42776:SF27">
    <property type="entry name" value="DIPEPTIDYL PEPTIDASE FAMILY MEMBER 6"/>
    <property type="match status" value="1"/>
</dbReference>
<dbReference type="InterPro" id="IPR002469">
    <property type="entry name" value="Peptidase_S9B_N"/>
</dbReference>